<feature type="transmembrane region" description="Helical" evidence="1">
    <location>
        <begin position="52"/>
        <end position="68"/>
    </location>
</feature>
<dbReference type="RefSeq" id="WP_212902361.1">
    <property type="nucleotide sequence ID" value="NZ_BOPZ01000002.1"/>
</dbReference>
<proteinExistence type="predicted"/>
<dbReference type="Proteomes" id="UP000679179">
    <property type="component" value="Unassembled WGS sequence"/>
</dbReference>
<dbReference type="PROSITE" id="PS51257">
    <property type="entry name" value="PROKAR_LIPOPROTEIN"/>
    <property type="match status" value="1"/>
</dbReference>
<dbReference type="Pfam" id="PF20122">
    <property type="entry name" value="DUF6512"/>
    <property type="match status" value="1"/>
</dbReference>
<feature type="transmembrane region" description="Helical" evidence="1">
    <location>
        <begin position="7"/>
        <end position="27"/>
    </location>
</feature>
<evidence type="ECO:0000313" key="3">
    <source>
        <dbReference type="Proteomes" id="UP000679179"/>
    </source>
</evidence>
<comment type="caution">
    <text evidence="2">The sequence shown here is derived from an EMBL/GenBank/DDBJ whole genome shotgun (WGS) entry which is preliminary data.</text>
</comment>
<reference evidence="2" key="1">
    <citation type="submission" date="2021-03" db="EMBL/GenBank/DDBJ databases">
        <title>Taxonomic study of Clostridium polyendosporum from meadow-gley soil under rice.</title>
        <authorList>
            <person name="Kobayashi H."/>
            <person name="Tanizawa Y."/>
            <person name="Yagura M."/>
        </authorList>
    </citation>
    <scope>NUCLEOTIDE SEQUENCE</scope>
    <source>
        <strain evidence="2">JCM 30710</strain>
    </source>
</reference>
<feature type="transmembrane region" description="Helical" evidence="1">
    <location>
        <begin position="104"/>
        <end position="123"/>
    </location>
</feature>
<dbReference type="AlphaFoldDB" id="A0A919VEN3"/>
<organism evidence="2 3">
    <name type="scientific">Clostridium polyendosporum</name>
    <dbReference type="NCBI Taxonomy" id="69208"/>
    <lineage>
        <taxon>Bacteria</taxon>
        <taxon>Bacillati</taxon>
        <taxon>Bacillota</taxon>
        <taxon>Clostridia</taxon>
        <taxon>Eubacteriales</taxon>
        <taxon>Clostridiaceae</taxon>
        <taxon>Clostridium</taxon>
    </lineage>
</organism>
<evidence type="ECO:0000256" key="1">
    <source>
        <dbReference type="SAM" id="Phobius"/>
    </source>
</evidence>
<dbReference type="EMBL" id="BOPZ01000002">
    <property type="protein sequence ID" value="GIM27600.1"/>
    <property type="molecule type" value="Genomic_DNA"/>
</dbReference>
<accession>A0A919VEN3</accession>
<name>A0A919VEN3_9CLOT</name>
<feature type="transmembrane region" description="Helical" evidence="1">
    <location>
        <begin position="80"/>
        <end position="98"/>
    </location>
</feature>
<keyword evidence="1" id="KW-0812">Transmembrane</keyword>
<evidence type="ECO:0000313" key="2">
    <source>
        <dbReference type="EMBL" id="GIM27600.1"/>
    </source>
</evidence>
<gene>
    <name evidence="2" type="ORF">CPJCM30710_02660</name>
</gene>
<sequence length="175" mass="20235">MSKKIFYWQLIGVIFSTTLGCILHFAYEWSGFYKPLAIFAAVNESVWEHLKIGFWPTFLFAIIEYPFIKHKSNNFFIGKALSLFLIPLLITTIFYTYTGIIGHHYLLVDILTFYVSIILAEYICYRVILSYPRPIYCTVIAIIFIILLVVVFSSLTFNPISIPLFMDPRTNSSGT</sequence>
<feature type="transmembrane region" description="Helical" evidence="1">
    <location>
        <begin position="135"/>
        <end position="157"/>
    </location>
</feature>
<keyword evidence="1" id="KW-1133">Transmembrane helix</keyword>
<keyword evidence="3" id="KW-1185">Reference proteome</keyword>
<keyword evidence="1" id="KW-0472">Membrane</keyword>
<dbReference type="InterPro" id="IPR045407">
    <property type="entry name" value="DUF6512"/>
</dbReference>
<protein>
    <submittedName>
        <fullName evidence="2">Uncharacterized protein</fullName>
    </submittedName>
</protein>